<comment type="caution">
    <text evidence="10">The sequence shown here is derived from an EMBL/GenBank/DDBJ whole genome shotgun (WGS) entry which is preliminary data.</text>
</comment>
<dbReference type="Proteomes" id="UP000620366">
    <property type="component" value="Unassembled WGS sequence"/>
</dbReference>
<comment type="function">
    <text evidence="8">Catalyzes the stereoinversion of LL-2,6-diaminopimelate (L,L-DAP) to meso-diaminopimelate (meso-DAP), a precursor of L-lysine and an essential component of the bacterial peptidoglycan.</text>
</comment>
<dbReference type="PROSITE" id="PS01326">
    <property type="entry name" value="DAP_EPIMERASE"/>
    <property type="match status" value="1"/>
</dbReference>
<dbReference type="Gene3D" id="3.10.310.10">
    <property type="entry name" value="Diaminopimelate Epimerase, Chain A, domain 1"/>
    <property type="match status" value="2"/>
</dbReference>
<feature type="active site" description="Proton donor" evidence="8">
    <location>
        <position position="73"/>
    </location>
</feature>
<dbReference type="PANTHER" id="PTHR31689">
    <property type="entry name" value="DIAMINOPIMELATE EPIMERASE, CHLOROPLASTIC"/>
    <property type="match status" value="1"/>
</dbReference>
<protein>
    <recommendedName>
        <fullName evidence="3 8">Diaminopimelate epimerase</fullName>
        <shortName evidence="8">DAP epimerase</shortName>
        <ecNumber evidence="3 8">5.1.1.7</ecNumber>
    </recommendedName>
    <alternativeName>
        <fullName evidence="8">PLP-independent amino acid racemase</fullName>
    </alternativeName>
</protein>
<evidence type="ECO:0000256" key="9">
    <source>
        <dbReference type="PROSITE-ProRule" id="PRU10125"/>
    </source>
</evidence>
<sequence length="286" mass="30860">MVRPFVKMHGCGNDYIYFDCLREPLPNPEALSVRLSERHFGIGGDGIVLICPSHTADARMRMFNLDGSEGKMCGNAIRCVGKYLYESGAVPREEMSIETLSGIRRLHLATAGGEVSSVRVDMGRAELAAAHIPVDAAGFGVEPCEPVIGRPLQVGGREFAVTCVSMGNPHCVVFLEEDVDALDLARLGPLFEFHPLFPDRINTEFCNPLPGGEFKMRVWERGSGETLACGTGACASAVAACLTGRAEWGHDIKIRLRGGELTIHCTDEAVYMTGGATTVFKGEVEL</sequence>
<evidence type="ECO:0000256" key="3">
    <source>
        <dbReference type="ARBA" id="ARBA00013080"/>
    </source>
</evidence>
<proteinExistence type="inferred from homology"/>
<reference evidence="10" key="1">
    <citation type="submission" date="2020-08" db="EMBL/GenBank/DDBJ databases">
        <title>Genome public.</title>
        <authorList>
            <person name="Liu C."/>
            <person name="Sun Q."/>
        </authorList>
    </citation>
    <scope>NUCLEOTIDE SEQUENCE</scope>
    <source>
        <strain evidence="10">BX7</strain>
    </source>
</reference>
<evidence type="ECO:0000256" key="2">
    <source>
        <dbReference type="ARBA" id="ARBA00010219"/>
    </source>
</evidence>
<keyword evidence="6 8" id="KW-0413">Isomerase</keyword>
<feature type="binding site" evidence="8">
    <location>
        <begin position="220"/>
        <end position="221"/>
    </location>
    <ligand>
        <name>substrate</name>
    </ligand>
</feature>
<feature type="active site" description="Proton acceptor" evidence="8">
    <location>
        <position position="229"/>
    </location>
</feature>
<evidence type="ECO:0000313" key="10">
    <source>
        <dbReference type="EMBL" id="MBC8536222.1"/>
    </source>
</evidence>
<keyword evidence="5 8" id="KW-0457">Lysine biosynthesis</keyword>
<evidence type="ECO:0000313" key="11">
    <source>
        <dbReference type="Proteomes" id="UP000620366"/>
    </source>
</evidence>
<feature type="binding site" evidence="8">
    <location>
        <begin position="74"/>
        <end position="75"/>
    </location>
    <ligand>
        <name>substrate</name>
    </ligand>
</feature>
<dbReference type="InterPro" id="IPR018510">
    <property type="entry name" value="DAP_epimerase_AS"/>
</dbReference>
<feature type="site" description="Could be important to modulate the pK values of the two catalytic cysteine residues" evidence="8">
    <location>
        <position position="220"/>
    </location>
</feature>
<feature type="site" description="Could be important to modulate the pK values of the two catalytic cysteine residues" evidence="8">
    <location>
        <position position="170"/>
    </location>
</feature>
<dbReference type="GO" id="GO:0008837">
    <property type="term" value="F:diaminopimelate epimerase activity"/>
    <property type="evidence" value="ECO:0007669"/>
    <property type="project" value="UniProtKB-UniRule"/>
</dbReference>
<dbReference type="GO" id="GO:0005829">
    <property type="term" value="C:cytosol"/>
    <property type="evidence" value="ECO:0007669"/>
    <property type="project" value="TreeGrafter"/>
</dbReference>
<keyword evidence="4 8" id="KW-0028">Amino-acid biosynthesis</keyword>
<comment type="pathway">
    <text evidence="1 8">Amino-acid biosynthesis; L-lysine biosynthesis via DAP pathway; DL-2,6-diaminopimelate from LL-2,6-diaminopimelate: step 1/1.</text>
</comment>
<dbReference type="AlphaFoldDB" id="A0A926HQD6"/>
<feature type="binding site" evidence="8">
    <location>
        <begin position="230"/>
        <end position="231"/>
    </location>
    <ligand>
        <name>substrate</name>
    </ligand>
</feature>
<keyword evidence="8" id="KW-0963">Cytoplasm</keyword>
<dbReference type="GO" id="GO:0009089">
    <property type="term" value="P:lysine biosynthetic process via diaminopimelate"/>
    <property type="evidence" value="ECO:0007669"/>
    <property type="project" value="UniProtKB-UniRule"/>
</dbReference>
<feature type="active site" evidence="9">
    <location>
        <position position="73"/>
    </location>
</feature>
<name>A0A926HQD6_9FIRM</name>
<keyword evidence="11" id="KW-1185">Reference proteome</keyword>
<dbReference type="NCBIfam" id="TIGR00652">
    <property type="entry name" value="DapF"/>
    <property type="match status" value="1"/>
</dbReference>
<evidence type="ECO:0000256" key="5">
    <source>
        <dbReference type="ARBA" id="ARBA00023154"/>
    </source>
</evidence>
<feature type="binding site" evidence="8">
    <location>
        <position position="64"/>
    </location>
    <ligand>
        <name>substrate</name>
    </ligand>
</feature>
<evidence type="ECO:0000256" key="8">
    <source>
        <dbReference type="HAMAP-Rule" id="MF_00197"/>
    </source>
</evidence>
<feature type="binding site" evidence="8">
    <location>
        <position position="168"/>
    </location>
    <ligand>
        <name>substrate</name>
    </ligand>
</feature>
<gene>
    <name evidence="8" type="primary">dapF</name>
    <name evidence="10" type="ORF">H8695_05885</name>
</gene>
<evidence type="ECO:0000256" key="1">
    <source>
        <dbReference type="ARBA" id="ARBA00005196"/>
    </source>
</evidence>
<organism evidence="10 11">
    <name type="scientific">Feifania hominis</name>
    <dbReference type="NCBI Taxonomy" id="2763660"/>
    <lineage>
        <taxon>Bacteria</taxon>
        <taxon>Bacillati</taxon>
        <taxon>Bacillota</taxon>
        <taxon>Clostridia</taxon>
        <taxon>Eubacteriales</taxon>
        <taxon>Feifaniaceae</taxon>
        <taxon>Feifania</taxon>
    </lineage>
</organism>
<dbReference type="EMBL" id="JACRSP010000002">
    <property type="protein sequence ID" value="MBC8536222.1"/>
    <property type="molecule type" value="Genomic_DNA"/>
</dbReference>
<comment type="catalytic activity">
    <reaction evidence="7 8">
        <text>(2S,6S)-2,6-diaminopimelate = meso-2,6-diaminopimelate</text>
        <dbReference type="Rhea" id="RHEA:15393"/>
        <dbReference type="ChEBI" id="CHEBI:57609"/>
        <dbReference type="ChEBI" id="CHEBI:57791"/>
        <dbReference type="EC" id="5.1.1.7"/>
    </reaction>
</comment>
<comment type="subcellular location">
    <subcellularLocation>
        <location evidence="8">Cytoplasm</location>
    </subcellularLocation>
</comment>
<comment type="similarity">
    <text evidence="2 8">Belongs to the diaminopimelate epimerase family.</text>
</comment>
<dbReference type="SUPFAM" id="SSF54506">
    <property type="entry name" value="Diaminopimelate epimerase-like"/>
    <property type="match status" value="1"/>
</dbReference>
<evidence type="ECO:0000256" key="4">
    <source>
        <dbReference type="ARBA" id="ARBA00022605"/>
    </source>
</evidence>
<dbReference type="PANTHER" id="PTHR31689:SF0">
    <property type="entry name" value="DIAMINOPIMELATE EPIMERASE"/>
    <property type="match status" value="1"/>
</dbReference>
<dbReference type="HAMAP" id="MF_00197">
    <property type="entry name" value="DAP_epimerase"/>
    <property type="match status" value="1"/>
</dbReference>
<comment type="subunit">
    <text evidence="8">Homodimer.</text>
</comment>
<accession>A0A926HQD6</accession>
<dbReference type="InterPro" id="IPR001653">
    <property type="entry name" value="DAP_epimerase_DapF"/>
</dbReference>
<dbReference type="EC" id="5.1.1.7" evidence="3 8"/>
<evidence type="ECO:0000256" key="6">
    <source>
        <dbReference type="ARBA" id="ARBA00023235"/>
    </source>
</evidence>
<feature type="binding site" evidence="8">
    <location>
        <position position="202"/>
    </location>
    <ligand>
        <name>substrate</name>
    </ligand>
</feature>
<feature type="binding site" evidence="8">
    <location>
        <position position="13"/>
    </location>
    <ligand>
        <name>substrate</name>
    </ligand>
</feature>
<evidence type="ECO:0000256" key="7">
    <source>
        <dbReference type="ARBA" id="ARBA00051712"/>
    </source>
</evidence>
<comment type="caution">
    <text evidence="8">Lacks conserved residue(s) required for the propagation of feature annotation.</text>
</comment>
<dbReference type="Pfam" id="PF01678">
    <property type="entry name" value="DAP_epimerase"/>
    <property type="match status" value="2"/>
</dbReference>